<reference evidence="1 2" key="1">
    <citation type="submission" date="2022-07" db="EMBL/GenBank/DDBJ databases">
        <title>Genome sequence of Terrisporobacter mayombei DSM6539.</title>
        <authorList>
            <person name="Boeer T."/>
            <person name="Bengelsdorf F.R."/>
            <person name="Daniel R."/>
            <person name="Poehlein A."/>
        </authorList>
    </citation>
    <scope>NUCLEOTIDE SEQUENCE [LARGE SCALE GENOMIC DNA]</scope>
    <source>
        <strain evidence="1 2">DSM 6539</strain>
    </source>
</reference>
<organism evidence="1 2">
    <name type="scientific">Terrisporobacter mayombei</name>
    <dbReference type="NCBI Taxonomy" id="1541"/>
    <lineage>
        <taxon>Bacteria</taxon>
        <taxon>Bacillati</taxon>
        <taxon>Bacillota</taxon>
        <taxon>Clostridia</taxon>
        <taxon>Peptostreptococcales</taxon>
        <taxon>Peptostreptococcaceae</taxon>
        <taxon>Terrisporobacter</taxon>
    </lineage>
</organism>
<proteinExistence type="predicted"/>
<keyword evidence="2" id="KW-1185">Reference proteome</keyword>
<dbReference type="Proteomes" id="UP001235030">
    <property type="component" value="Chromosome"/>
</dbReference>
<name>A0ABY9PZB6_9FIRM</name>
<accession>A0ABY9PZB6</accession>
<evidence type="ECO:0000313" key="1">
    <source>
        <dbReference type="EMBL" id="WMT80524.1"/>
    </source>
</evidence>
<gene>
    <name evidence="1" type="ORF">TEMA_08430</name>
</gene>
<protein>
    <submittedName>
        <fullName evidence="1">Uncharacterized protein</fullName>
    </submittedName>
</protein>
<dbReference type="EMBL" id="CP101637">
    <property type="protein sequence ID" value="WMT80524.1"/>
    <property type="molecule type" value="Genomic_DNA"/>
</dbReference>
<evidence type="ECO:0000313" key="2">
    <source>
        <dbReference type="Proteomes" id="UP001235030"/>
    </source>
</evidence>
<sequence>MAIVLITAVLVVIMLGLSFLSYLSESSLIEE</sequence>